<reference evidence="3 4" key="1">
    <citation type="submission" date="2018-08" db="EMBL/GenBank/DDBJ databases">
        <title>Actinomadura jelena sp. nov., a novel Actinomycete isolated from soil in Chad.</title>
        <authorList>
            <person name="Shi L."/>
        </authorList>
    </citation>
    <scope>NUCLEOTIDE SEQUENCE [LARGE SCALE GENOMIC DNA]</scope>
    <source>
        <strain evidence="3 4">NEAU-G17</strain>
    </source>
</reference>
<dbReference type="GO" id="GO:0016491">
    <property type="term" value="F:oxidoreductase activity"/>
    <property type="evidence" value="ECO:0007669"/>
    <property type="project" value="UniProtKB-KW"/>
</dbReference>
<dbReference type="Gene3D" id="3.40.50.720">
    <property type="entry name" value="NAD(P)-binding Rossmann-like Domain"/>
    <property type="match status" value="1"/>
</dbReference>
<organism evidence="3 4">
    <name type="scientific">Actinomadura logoneensis</name>
    <dbReference type="NCBI Taxonomy" id="2293572"/>
    <lineage>
        <taxon>Bacteria</taxon>
        <taxon>Bacillati</taxon>
        <taxon>Actinomycetota</taxon>
        <taxon>Actinomycetes</taxon>
        <taxon>Streptosporangiales</taxon>
        <taxon>Thermomonosporaceae</taxon>
        <taxon>Actinomadura</taxon>
    </lineage>
</organism>
<dbReference type="Pfam" id="PF00106">
    <property type="entry name" value="adh_short"/>
    <property type="match status" value="2"/>
</dbReference>
<keyword evidence="1" id="KW-0560">Oxidoreductase</keyword>
<dbReference type="PRINTS" id="PR00080">
    <property type="entry name" value="SDRFAMILY"/>
</dbReference>
<dbReference type="InterPro" id="IPR036291">
    <property type="entry name" value="NAD(P)-bd_dom_sf"/>
</dbReference>
<evidence type="ECO:0000256" key="2">
    <source>
        <dbReference type="RuleBase" id="RU000363"/>
    </source>
</evidence>
<dbReference type="RefSeq" id="WP_117355494.1">
    <property type="nucleotide sequence ID" value="NZ_QURH01000006.1"/>
</dbReference>
<dbReference type="EMBL" id="QURH01000006">
    <property type="protein sequence ID" value="RFU43620.1"/>
    <property type="molecule type" value="Genomic_DNA"/>
</dbReference>
<gene>
    <name evidence="3" type="ORF">DZF91_00215</name>
</gene>
<dbReference type="InterPro" id="IPR002347">
    <property type="entry name" value="SDR_fam"/>
</dbReference>
<keyword evidence="4" id="KW-1185">Reference proteome</keyword>
<accession>A0A372JUH8</accession>
<evidence type="ECO:0000256" key="1">
    <source>
        <dbReference type="ARBA" id="ARBA00023002"/>
    </source>
</evidence>
<name>A0A372JUH8_9ACTN</name>
<proteinExistence type="inferred from homology"/>
<dbReference type="OrthoDB" id="3237043at2"/>
<dbReference type="AlphaFoldDB" id="A0A372JUH8"/>
<dbReference type="PANTHER" id="PTHR43157">
    <property type="entry name" value="PHOSPHATIDYLINOSITOL-GLYCAN BIOSYNTHESIS CLASS F PROTEIN-RELATED"/>
    <property type="match status" value="1"/>
</dbReference>
<dbReference type="PRINTS" id="PR00081">
    <property type="entry name" value="GDHRDH"/>
</dbReference>
<sequence>MEEKIALVTGATSGIGKETARELARRGFRVGIVARNPTRADRAVAELAASVPGADFDLFLADLSALEDVRHAAERVHAAYGRLDVLVNNAGVHLLRAKTSADGHDRMIATNHLGPFLLTELLLGPLEKAGRADGARVVTVASEAHRHAGRLDPDRFADPAPYGPSGSFRVYARSKLLNILFTQELAERLDGTGVTANAVCPGMVATELGRAVPAAGRVAGLLSHTPALRTPAQGAKAVVRAATDPRFAARTGEYVTSLPGLGLLPRSGALKDVELRRAVWERSSALVGLPSR</sequence>
<dbReference type="PANTHER" id="PTHR43157:SF31">
    <property type="entry name" value="PHOSPHATIDYLINOSITOL-GLYCAN BIOSYNTHESIS CLASS F PROTEIN"/>
    <property type="match status" value="1"/>
</dbReference>
<protein>
    <submittedName>
        <fullName evidence="3">SDR family NAD(P)-dependent oxidoreductase</fullName>
    </submittedName>
</protein>
<evidence type="ECO:0000313" key="4">
    <source>
        <dbReference type="Proteomes" id="UP000261811"/>
    </source>
</evidence>
<dbReference type="Proteomes" id="UP000261811">
    <property type="component" value="Unassembled WGS sequence"/>
</dbReference>
<evidence type="ECO:0000313" key="3">
    <source>
        <dbReference type="EMBL" id="RFU43620.1"/>
    </source>
</evidence>
<comment type="caution">
    <text evidence="3">The sequence shown here is derived from an EMBL/GenBank/DDBJ whole genome shotgun (WGS) entry which is preliminary data.</text>
</comment>
<dbReference type="SUPFAM" id="SSF51735">
    <property type="entry name" value="NAD(P)-binding Rossmann-fold domains"/>
    <property type="match status" value="1"/>
</dbReference>
<comment type="similarity">
    <text evidence="2">Belongs to the short-chain dehydrogenases/reductases (SDR) family.</text>
</comment>